<dbReference type="SUPFAM" id="SSF81296">
    <property type="entry name" value="E set domains"/>
    <property type="match status" value="1"/>
</dbReference>
<dbReference type="InterPro" id="IPR006828">
    <property type="entry name" value="ASC_dom"/>
</dbReference>
<feature type="region of interest" description="Disordered" evidence="2">
    <location>
        <begin position="351"/>
        <end position="444"/>
    </location>
</feature>
<dbReference type="PANTHER" id="PTHR10343">
    <property type="entry name" value="5'-AMP-ACTIVATED PROTEIN KINASE , BETA SUBUNIT"/>
    <property type="match status" value="1"/>
</dbReference>
<comment type="similarity">
    <text evidence="1">Belongs to the 5'-AMP-activated protein kinase beta subunit family.</text>
</comment>
<dbReference type="GO" id="GO:0031588">
    <property type="term" value="C:nucleotide-activated protein kinase complex"/>
    <property type="evidence" value="ECO:0007669"/>
    <property type="project" value="TreeGrafter"/>
</dbReference>
<name>A0A2P8A895_9PEZI</name>
<gene>
    <name evidence="4" type="ORF">B9Z65_6307</name>
</gene>
<dbReference type="GO" id="GO:0007165">
    <property type="term" value="P:signal transduction"/>
    <property type="evidence" value="ECO:0007669"/>
    <property type="project" value="TreeGrafter"/>
</dbReference>
<dbReference type="SUPFAM" id="SSF160219">
    <property type="entry name" value="AMPKBI-like"/>
    <property type="match status" value="1"/>
</dbReference>
<dbReference type="InterPro" id="IPR032640">
    <property type="entry name" value="AMPK1_CBM"/>
</dbReference>
<feature type="compositionally biased region" description="Polar residues" evidence="2">
    <location>
        <begin position="364"/>
        <end position="381"/>
    </location>
</feature>
<dbReference type="Pfam" id="PF16561">
    <property type="entry name" value="AMPK1_CBM"/>
    <property type="match status" value="1"/>
</dbReference>
<dbReference type="GO" id="GO:0005634">
    <property type="term" value="C:nucleus"/>
    <property type="evidence" value="ECO:0007669"/>
    <property type="project" value="TreeGrafter"/>
</dbReference>
<evidence type="ECO:0000256" key="2">
    <source>
        <dbReference type="SAM" id="MobiDB-lite"/>
    </source>
</evidence>
<dbReference type="AlphaFoldDB" id="A0A2P8A895"/>
<dbReference type="SMART" id="SM01010">
    <property type="entry name" value="AMPKBI"/>
    <property type="match status" value="1"/>
</dbReference>
<dbReference type="InterPro" id="IPR050827">
    <property type="entry name" value="CRP1_MDG1_kinase"/>
</dbReference>
<evidence type="ECO:0000313" key="4">
    <source>
        <dbReference type="EMBL" id="PSK56683.1"/>
    </source>
</evidence>
<feature type="region of interest" description="Disordered" evidence="2">
    <location>
        <begin position="1"/>
        <end position="180"/>
    </location>
</feature>
<feature type="compositionally biased region" description="Basic and acidic residues" evidence="2">
    <location>
        <begin position="23"/>
        <end position="34"/>
    </location>
</feature>
<dbReference type="OrthoDB" id="531008at2759"/>
<dbReference type="Gene3D" id="6.20.250.60">
    <property type="match status" value="1"/>
</dbReference>
<dbReference type="Pfam" id="PF04739">
    <property type="entry name" value="AMPKBI"/>
    <property type="match status" value="1"/>
</dbReference>
<reference evidence="4 5" key="1">
    <citation type="submission" date="2017-05" db="EMBL/GenBank/DDBJ databases">
        <title>Draft genome sequence of Elsinoe australis.</title>
        <authorList>
            <person name="Cheng Q."/>
        </authorList>
    </citation>
    <scope>NUCLEOTIDE SEQUENCE [LARGE SCALE GENOMIC DNA]</scope>
    <source>
        <strain evidence="4 5">NL1</strain>
    </source>
</reference>
<dbReference type="PANTHER" id="PTHR10343:SF84">
    <property type="entry name" value="5'-AMP-ACTIVATED PROTEIN KINASE SUBUNIT BETA-1"/>
    <property type="match status" value="1"/>
</dbReference>
<keyword evidence="5" id="KW-1185">Reference proteome</keyword>
<dbReference type="InterPro" id="IPR013783">
    <property type="entry name" value="Ig-like_fold"/>
</dbReference>
<dbReference type="InterPro" id="IPR014756">
    <property type="entry name" value="Ig_E-set"/>
</dbReference>
<dbReference type="EMBL" id="NHZQ01000060">
    <property type="protein sequence ID" value="PSK56683.1"/>
    <property type="molecule type" value="Genomic_DNA"/>
</dbReference>
<protein>
    <recommendedName>
        <fullName evidence="3">Association with the SNF1 complex (ASC) domain-containing protein</fullName>
    </recommendedName>
</protein>
<sequence length="519" mass="55853">MGNSPSTSQKQAPAGHSKSNDVPQRREPKRRESVHALPTSKADPAPPSASLSTAVAVPTASSPTQARDIRPSHSRQRSATIATPHLKPQDQLEKVMGNDTSKPKRATSRSSSLRTPPPPPPELQTTSPAEKAAGTPVDDSEPVFDPSPLDPTAPPSEAYNLPIATYNRPPRLPLPIDEENLAPGSPILSPVDEKADQLPPVDGLDNEADYGINRRTSVVSSNQDEEDDGEEFAAIDPNAPKTNYVIEWKSPKPGERVYVTGTFVNWERKYRLHANGPSKTPGALSTTIQLPAGTHHIKFLVNNDMQTSQDMPTTVDYGNILVNYIKINQDDLPQPVAVPAAPSKPMDIRTKQATEAASPVKVSSPATKAVGTTSSPSQTPARASPRSAKTPPVRKSAPKQYTNEIPQYLIDLDTWPPPTDSPDSSPDTSSTNSTYQRAMAAAQAQPAPPSLPLFLNKSILNAATPLKDDASVLVLPNHTVLNHLATTNIKQGVLATSATTRYKTRFLTTIMYKPRSDED</sequence>
<dbReference type="STRING" id="40998.A0A2P8A895"/>
<dbReference type="Proteomes" id="UP000243723">
    <property type="component" value="Unassembled WGS sequence"/>
</dbReference>
<feature type="domain" description="Association with the SNF1 complex (ASC)" evidence="3">
    <location>
        <begin position="394"/>
        <end position="515"/>
    </location>
</feature>
<dbReference type="Gene3D" id="2.60.40.10">
    <property type="entry name" value="Immunoglobulins"/>
    <property type="match status" value="1"/>
</dbReference>
<feature type="compositionally biased region" description="Low complexity" evidence="2">
    <location>
        <begin position="421"/>
        <end position="444"/>
    </location>
</feature>
<organism evidence="4 5">
    <name type="scientific">Elsinoe australis</name>
    <dbReference type="NCBI Taxonomy" id="40998"/>
    <lineage>
        <taxon>Eukaryota</taxon>
        <taxon>Fungi</taxon>
        <taxon>Dikarya</taxon>
        <taxon>Ascomycota</taxon>
        <taxon>Pezizomycotina</taxon>
        <taxon>Dothideomycetes</taxon>
        <taxon>Dothideomycetidae</taxon>
        <taxon>Myriangiales</taxon>
        <taxon>Elsinoaceae</taxon>
        <taxon>Elsinoe</taxon>
    </lineage>
</organism>
<feature type="compositionally biased region" description="Polar residues" evidence="2">
    <location>
        <begin position="49"/>
        <end position="65"/>
    </location>
</feature>
<dbReference type="CDD" id="cd02859">
    <property type="entry name" value="E_set_AMPKbeta_like_N"/>
    <property type="match status" value="1"/>
</dbReference>
<evidence type="ECO:0000256" key="1">
    <source>
        <dbReference type="ARBA" id="ARBA00010926"/>
    </source>
</evidence>
<accession>A0A2P8A895</accession>
<dbReference type="GO" id="GO:0005737">
    <property type="term" value="C:cytoplasm"/>
    <property type="evidence" value="ECO:0007669"/>
    <property type="project" value="TreeGrafter"/>
</dbReference>
<dbReference type="InterPro" id="IPR037256">
    <property type="entry name" value="ASC_dom_sf"/>
</dbReference>
<evidence type="ECO:0000259" key="3">
    <source>
        <dbReference type="SMART" id="SM01010"/>
    </source>
</evidence>
<evidence type="ECO:0000313" key="5">
    <source>
        <dbReference type="Proteomes" id="UP000243723"/>
    </source>
</evidence>
<comment type="caution">
    <text evidence="4">The sequence shown here is derived from an EMBL/GenBank/DDBJ whole genome shotgun (WGS) entry which is preliminary data.</text>
</comment>
<feature type="compositionally biased region" description="Polar residues" evidence="2">
    <location>
        <begin position="1"/>
        <end position="11"/>
    </location>
</feature>
<proteinExistence type="inferred from homology"/>
<dbReference type="GO" id="GO:0019901">
    <property type="term" value="F:protein kinase binding"/>
    <property type="evidence" value="ECO:0007669"/>
    <property type="project" value="TreeGrafter"/>
</dbReference>